<keyword evidence="5 9" id="KW-0297">G-protein coupled receptor</keyword>
<dbReference type="GO" id="GO:0051378">
    <property type="term" value="F:serotonin binding"/>
    <property type="evidence" value="ECO:0007669"/>
    <property type="project" value="TreeGrafter"/>
</dbReference>
<comment type="similarity">
    <text evidence="9">Belongs to the G-protein coupled receptor 1 family.</text>
</comment>
<sequence>RHISVHVGTIRISKQTITNNNTLLISKWESGFELCLLYVYSDVFLCTASIVHMSVISVDRYLGISNPLKMRNRSKTMIILKIVFVWMVTLTISCPIAIVALIDPTNILSQSQCAITNRLYMIYGSTFAFLIPSFIMAITYVKTKNLLTKQASLLSETAVQKSKGEGLRRTLPRRAPISRFEFFGCFFICWTPFFAANLANGFLGDKCDIPPSISSLFLWLGYVSSIINPLIYTIFNRYCFKPLVDTSSANYSRSHIYPPADTNTW</sequence>
<dbReference type="GO" id="GO:0004993">
    <property type="term" value="F:G protein-coupled serotonin receptor activity"/>
    <property type="evidence" value="ECO:0007669"/>
    <property type="project" value="TreeGrafter"/>
</dbReference>
<dbReference type="InterPro" id="IPR017452">
    <property type="entry name" value="GPCR_Rhodpsn_7TM"/>
</dbReference>
<dbReference type="Proteomes" id="UP000046393">
    <property type="component" value="Unplaced"/>
</dbReference>
<keyword evidence="8 9" id="KW-0807">Transducer</keyword>
<dbReference type="Gene3D" id="1.20.1070.10">
    <property type="entry name" value="Rhodopsin 7-helix transmembrane proteins"/>
    <property type="match status" value="1"/>
</dbReference>
<dbReference type="AlphaFoldDB" id="A0A0N5AY44"/>
<dbReference type="GO" id="GO:0007187">
    <property type="term" value="P:G protein-coupled receptor signaling pathway, coupled to cyclic nucleotide second messenger"/>
    <property type="evidence" value="ECO:0007669"/>
    <property type="project" value="TreeGrafter"/>
</dbReference>
<keyword evidence="2" id="KW-1003">Cell membrane</keyword>
<dbReference type="Pfam" id="PF00001">
    <property type="entry name" value="7tm_1"/>
    <property type="match status" value="1"/>
</dbReference>
<feature type="transmembrane region" description="Helical" evidence="10">
    <location>
        <begin position="177"/>
        <end position="196"/>
    </location>
</feature>
<dbReference type="GO" id="GO:0005886">
    <property type="term" value="C:plasma membrane"/>
    <property type="evidence" value="ECO:0007669"/>
    <property type="project" value="UniProtKB-SubCell"/>
</dbReference>
<evidence type="ECO:0000256" key="10">
    <source>
        <dbReference type="SAM" id="Phobius"/>
    </source>
</evidence>
<evidence type="ECO:0000256" key="3">
    <source>
        <dbReference type="ARBA" id="ARBA00022692"/>
    </source>
</evidence>
<keyword evidence="3 9" id="KW-0812">Transmembrane</keyword>
<evidence type="ECO:0000256" key="8">
    <source>
        <dbReference type="ARBA" id="ARBA00023224"/>
    </source>
</evidence>
<evidence type="ECO:0000256" key="1">
    <source>
        <dbReference type="ARBA" id="ARBA00004651"/>
    </source>
</evidence>
<evidence type="ECO:0000256" key="2">
    <source>
        <dbReference type="ARBA" id="ARBA00022475"/>
    </source>
</evidence>
<dbReference type="GO" id="GO:0030425">
    <property type="term" value="C:dendrite"/>
    <property type="evidence" value="ECO:0007669"/>
    <property type="project" value="TreeGrafter"/>
</dbReference>
<dbReference type="PANTHER" id="PTHR24247:SF228">
    <property type="entry name" value="5-HYDROXYTRYPTAMINE (SEROTONIN) RECEPTOR 2A, ISOFORM B"/>
    <property type="match status" value="1"/>
</dbReference>
<feature type="transmembrane region" description="Helical" evidence="10">
    <location>
        <begin position="37"/>
        <end position="58"/>
    </location>
</feature>
<name>A0A0N5AY44_9BILA</name>
<dbReference type="PRINTS" id="PR00237">
    <property type="entry name" value="GPCRRHODOPSN"/>
</dbReference>
<evidence type="ECO:0000256" key="9">
    <source>
        <dbReference type="RuleBase" id="RU000688"/>
    </source>
</evidence>
<dbReference type="GO" id="GO:0007210">
    <property type="term" value="P:serotonin receptor signaling pathway"/>
    <property type="evidence" value="ECO:0007669"/>
    <property type="project" value="TreeGrafter"/>
</dbReference>
<dbReference type="STRING" id="451379.A0A0N5AY44"/>
<reference evidence="13" key="1">
    <citation type="submission" date="2017-02" db="UniProtKB">
        <authorList>
            <consortium name="WormBaseParasite"/>
        </authorList>
    </citation>
    <scope>IDENTIFICATION</scope>
</reference>
<evidence type="ECO:0000256" key="5">
    <source>
        <dbReference type="ARBA" id="ARBA00023040"/>
    </source>
</evidence>
<dbReference type="PROSITE" id="PS50262">
    <property type="entry name" value="G_PROTEIN_RECEP_F1_2"/>
    <property type="match status" value="1"/>
</dbReference>
<dbReference type="PANTHER" id="PTHR24247">
    <property type="entry name" value="5-HYDROXYTRYPTAMINE RECEPTOR"/>
    <property type="match status" value="1"/>
</dbReference>
<keyword evidence="6 10" id="KW-0472">Membrane</keyword>
<feature type="domain" description="G-protein coupled receptors family 1 profile" evidence="11">
    <location>
        <begin position="1"/>
        <end position="232"/>
    </location>
</feature>
<protein>
    <submittedName>
        <fullName evidence="13">G_PROTEIN_RECEP_F1_2 domain-containing protein</fullName>
    </submittedName>
</protein>
<dbReference type="PROSITE" id="PS00237">
    <property type="entry name" value="G_PROTEIN_RECEP_F1_1"/>
    <property type="match status" value="1"/>
</dbReference>
<comment type="subcellular location">
    <subcellularLocation>
        <location evidence="1">Cell membrane</location>
        <topology evidence="1">Multi-pass membrane protein</topology>
    </subcellularLocation>
</comment>
<dbReference type="GO" id="GO:0007268">
    <property type="term" value="P:chemical synaptic transmission"/>
    <property type="evidence" value="ECO:0007669"/>
    <property type="project" value="TreeGrafter"/>
</dbReference>
<evidence type="ECO:0000256" key="7">
    <source>
        <dbReference type="ARBA" id="ARBA00023170"/>
    </source>
</evidence>
<evidence type="ECO:0000259" key="11">
    <source>
        <dbReference type="PROSITE" id="PS50262"/>
    </source>
</evidence>
<dbReference type="SUPFAM" id="SSF81321">
    <property type="entry name" value="Family A G protein-coupled receptor-like"/>
    <property type="match status" value="1"/>
</dbReference>
<evidence type="ECO:0000313" key="13">
    <source>
        <dbReference type="WBParaSite" id="SMUV_0000988001-mRNA-1"/>
    </source>
</evidence>
<feature type="transmembrane region" description="Helical" evidence="10">
    <location>
        <begin position="122"/>
        <end position="141"/>
    </location>
</feature>
<keyword evidence="12" id="KW-1185">Reference proteome</keyword>
<keyword evidence="7 9" id="KW-0675">Receptor</keyword>
<evidence type="ECO:0000313" key="12">
    <source>
        <dbReference type="Proteomes" id="UP000046393"/>
    </source>
</evidence>
<feature type="transmembrane region" description="Helical" evidence="10">
    <location>
        <begin position="216"/>
        <end position="235"/>
    </location>
</feature>
<keyword evidence="4 10" id="KW-1133">Transmembrane helix</keyword>
<dbReference type="InterPro" id="IPR000276">
    <property type="entry name" value="GPCR_Rhodpsn"/>
</dbReference>
<dbReference type="WBParaSite" id="SMUV_0000988001-mRNA-1">
    <property type="protein sequence ID" value="SMUV_0000988001-mRNA-1"/>
    <property type="gene ID" value="SMUV_0000988001"/>
</dbReference>
<evidence type="ECO:0000256" key="4">
    <source>
        <dbReference type="ARBA" id="ARBA00022989"/>
    </source>
</evidence>
<feature type="transmembrane region" description="Helical" evidence="10">
    <location>
        <begin position="78"/>
        <end position="102"/>
    </location>
</feature>
<organism evidence="12 13">
    <name type="scientific">Syphacia muris</name>
    <dbReference type="NCBI Taxonomy" id="451379"/>
    <lineage>
        <taxon>Eukaryota</taxon>
        <taxon>Metazoa</taxon>
        <taxon>Ecdysozoa</taxon>
        <taxon>Nematoda</taxon>
        <taxon>Chromadorea</taxon>
        <taxon>Rhabditida</taxon>
        <taxon>Spirurina</taxon>
        <taxon>Oxyuridomorpha</taxon>
        <taxon>Oxyuroidea</taxon>
        <taxon>Oxyuridae</taxon>
        <taxon>Syphacia</taxon>
    </lineage>
</organism>
<dbReference type="GO" id="GO:0030594">
    <property type="term" value="F:neurotransmitter receptor activity"/>
    <property type="evidence" value="ECO:0007669"/>
    <property type="project" value="TreeGrafter"/>
</dbReference>
<proteinExistence type="inferred from homology"/>
<accession>A0A0N5AY44</accession>
<evidence type="ECO:0000256" key="6">
    <source>
        <dbReference type="ARBA" id="ARBA00023136"/>
    </source>
</evidence>
<dbReference type="GO" id="GO:0045202">
    <property type="term" value="C:synapse"/>
    <property type="evidence" value="ECO:0007669"/>
    <property type="project" value="GOC"/>
</dbReference>